<comment type="caution">
    <text evidence="1">The sequence shown here is derived from an EMBL/GenBank/DDBJ whole genome shotgun (WGS) entry which is preliminary data.</text>
</comment>
<accession>A0AA41RVP1</accession>
<dbReference type="Gene3D" id="3.30.420.10">
    <property type="entry name" value="Ribonuclease H-like superfamily/Ribonuclease H"/>
    <property type="match status" value="1"/>
</dbReference>
<dbReference type="EMBL" id="JAJJMA010026772">
    <property type="protein sequence ID" value="MCL7023815.1"/>
    <property type="molecule type" value="Genomic_DNA"/>
</dbReference>
<protein>
    <submittedName>
        <fullName evidence="1">Uncharacterized protein</fullName>
    </submittedName>
</protein>
<dbReference type="AlphaFoldDB" id="A0AA41RVP1"/>
<organism evidence="1 2">
    <name type="scientific">Papaver nudicaule</name>
    <name type="common">Iceland poppy</name>
    <dbReference type="NCBI Taxonomy" id="74823"/>
    <lineage>
        <taxon>Eukaryota</taxon>
        <taxon>Viridiplantae</taxon>
        <taxon>Streptophyta</taxon>
        <taxon>Embryophyta</taxon>
        <taxon>Tracheophyta</taxon>
        <taxon>Spermatophyta</taxon>
        <taxon>Magnoliopsida</taxon>
        <taxon>Ranunculales</taxon>
        <taxon>Papaveraceae</taxon>
        <taxon>Papaveroideae</taxon>
        <taxon>Papaver</taxon>
    </lineage>
</organism>
<dbReference type="GO" id="GO:0003676">
    <property type="term" value="F:nucleic acid binding"/>
    <property type="evidence" value="ECO:0007669"/>
    <property type="project" value="InterPro"/>
</dbReference>
<dbReference type="InterPro" id="IPR036397">
    <property type="entry name" value="RNaseH_sf"/>
</dbReference>
<proteinExistence type="predicted"/>
<dbReference type="Proteomes" id="UP001177140">
    <property type="component" value="Unassembled WGS sequence"/>
</dbReference>
<evidence type="ECO:0000313" key="2">
    <source>
        <dbReference type="Proteomes" id="UP001177140"/>
    </source>
</evidence>
<evidence type="ECO:0000313" key="1">
    <source>
        <dbReference type="EMBL" id="MCL7023815.1"/>
    </source>
</evidence>
<gene>
    <name evidence="1" type="ORF">MKW94_001632</name>
</gene>
<keyword evidence="2" id="KW-1185">Reference proteome</keyword>
<sequence>MPTNRRATSVVKELVKEAAEVIILDQINCPKESFSRYSILLKVPNHDGIKIECTETQDEKVLVEWLNEHLVNLTPKVIGFSFRELKNDTPISWIQFSTKTSNVMYRIRDNEFPSCVSVVFKMKNWVLLGTNVVEKYLKPTLVNFHGIDDLVGPSTEFIVVDPSTVSKSKFENGVFTPIVARLTLLATKLKEKSCNWHLGKLQRDQILFAVLELHLGINIYSGGIALKNC</sequence>
<reference evidence="1" key="1">
    <citation type="submission" date="2022-03" db="EMBL/GenBank/DDBJ databases">
        <title>A functionally conserved STORR gene fusion in Papaver species that diverged 16.8 million years ago.</title>
        <authorList>
            <person name="Catania T."/>
        </authorList>
    </citation>
    <scope>NUCLEOTIDE SEQUENCE</scope>
    <source>
        <strain evidence="1">S-191538</strain>
    </source>
</reference>
<name>A0AA41RVP1_PAPNU</name>